<evidence type="ECO:0000313" key="2">
    <source>
        <dbReference type="EMBL" id="QGQ97152.1"/>
    </source>
</evidence>
<sequence length="209" mass="23236">MKQKVVGIYLAAGKSSRMGQPKLSIKLSNEERLGSKALKAAFLSELYHIIIVARASDNLEWLPAEYEEESLLKRSQVLICEEADFGISYSLRFGLGTAKLLKADAIVVMLADQPFITSEMINKLIGEFYKNPAVDYIASGDAGRKKPPILWNRSLFPRLAILGGDEGARSILLSTDYYGIVVDESLGYRFLDADTLEDLEKIKSVQKQL</sequence>
<dbReference type="GO" id="GO:0016779">
    <property type="term" value="F:nucleotidyltransferase activity"/>
    <property type="evidence" value="ECO:0007669"/>
    <property type="project" value="UniProtKB-ARBA"/>
</dbReference>
<accession>A0A6B8RN74</accession>
<feature type="domain" description="MobA-like NTP transferase" evidence="1">
    <location>
        <begin position="7"/>
        <end position="173"/>
    </location>
</feature>
<dbReference type="Pfam" id="PF12804">
    <property type="entry name" value="NTP_transf_3"/>
    <property type="match status" value="1"/>
</dbReference>
<dbReference type="PANTHER" id="PTHR43777">
    <property type="entry name" value="MOLYBDENUM COFACTOR CYTIDYLYLTRANSFERASE"/>
    <property type="match status" value="1"/>
</dbReference>
<gene>
    <name evidence="2" type="ORF">EHS13_20800</name>
</gene>
<dbReference type="PANTHER" id="PTHR43777:SF1">
    <property type="entry name" value="MOLYBDENUM COFACTOR CYTIDYLYLTRANSFERASE"/>
    <property type="match status" value="1"/>
</dbReference>
<organism evidence="2 3">
    <name type="scientific">Paenibacillus psychroresistens</name>
    <dbReference type="NCBI Taxonomy" id="1778678"/>
    <lineage>
        <taxon>Bacteria</taxon>
        <taxon>Bacillati</taxon>
        <taxon>Bacillota</taxon>
        <taxon>Bacilli</taxon>
        <taxon>Bacillales</taxon>
        <taxon>Paenibacillaceae</taxon>
        <taxon>Paenibacillus</taxon>
    </lineage>
</organism>
<dbReference type="SUPFAM" id="SSF53448">
    <property type="entry name" value="Nucleotide-diphospho-sugar transferases"/>
    <property type="match status" value="1"/>
</dbReference>
<dbReference type="InterPro" id="IPR025877">
    <property type="entry name" value="MobA-like_NTP_Trfase"/>
</dbReference>
<name>A0A6B8RN74_9BACL</name>
<protein>
    <recommendedName>
        <fullName evidence="1">MobA-like NTP transferase domain-containing protein</fullName>
    </recommendedName>
</protein>
<evidence type="ECO:0000259" key="1">
    <source>
        <dbReference type="Pfam" id="PF12804"/>
    </source>
</evidence>
<dbReference type="Gene3D" id="3.90.550.10">
    <property type="entry name" value="Spore Coat Polysaccharide Biosynthesis Protein SpsA, Chain A"/>
    <property type="match status" value="1"/>
</dbReference>
<dbReference type="Proteomes" id="UP000426246">
    <property type="component" value="Chromosome"/>
</dbReference>
<dbReference type="InterPro" id="IPR029044">
    <property type="entry name" value="Nucleotide-diphossugar_trans"/>
</dbReference>
<keyword evidence="3" id="KW-1185">Reference proteome</keyword>
<reference evidence="3" key="1">
    <citation type="submission" date="2018-11" db="EMBL/GenBank/DDBJ databases">
        <title>Complete genome sequence of Paenibacillus sp. ML311-T8.</title>
        <authorList>
            <person name="Nam Y.-D."/>
            <person name="Kang J."/>
            <person name="Chung W.-H."/>
            <person name="Park Y.S."/>
        </authorList>
    </citation>
    <scope>NUCLEOTIDE SEQUENCE [LARGE SCALE GENOMIC DNA]</scope>
    <source>
        <strain evidence="3">ML311-T8</strain>
    </source>
</reference>
<dbReference type="CDD" id="cd04182">
    <property type="entry name" value="GT_2_like_f"/>
    <property type="match status" value="1"/>
</dbReference>
<dbReference type="AlphaFoldDB" id="A0A6B8RN74"/>
<evidence type="ECO:0000313" key="3">
    <source>
        <dbReference type="Proteomes" id="UP000426246"/>
    </source>
</evidence>
<proteinExistence type="predicted"/>
<dbReference type="EMBL" id="CP034235">
    <property type="protein sequence ID" value="QGQ97152.1"/>
    <property type="molecule type" value="Genomic_DNA"/>
</dbReference>
<dbReference type="KEGG" id="ppsc:EHS13_20800"/>